<dbReference type="PROSITE" id="PS50188">
    <property type="entry name" value="B302_SPRY"/>
    <property type="match status" value="1"/>
</dbReference>
<dbReference type="Pfam" id="PF00622">
    <property type="entry name" value="SPRY"/>
    <property type="match status" value="1"/>
</dbReference>
<gene>
    <name evidence="3" type="ORF">MATL_G00128710</name>
</gene>
<dbReference type="AlphaFoldDB" id="A0A9D3PZR3"/>
<dbReference type="PRINTS" id="PR01407">
    <property type="entry name" value="BUTYPHLNCDUF"/>
</dbReference>
<reference evidence="3" key="1">
    <citation type="submission" date="2021-01" db="EMBL/GenBank/DDBJ databases">
        <authorList>
            <person name="Zahm M."/>
            <person name="Roques C."/>
            <person name="Cabau C."/>
            <person name="Klopp C."/>
            <person name="Donnadieu C."/>
            <person name="Jouanno E."/>
            <person name="Lampietro C."/>
            <person name="Louis A."/>
            <person name="Herpin A."/>
            <person name="Echchiki A."/>
            <person name="Berthelot C."/>
            <person name="Parey E."/>
            <person name="Roest-Crollius H."/>
            <person name="Braasch I."/>
            <person name="Postlethwait J."/>
            <person name="Bobe J."/>
            <person name="Montfort J."/>
            <person name="Bouchez O."/>
            <person name="Begum T."/>
            <person name="Mejri S."/>
            <person name="Adams A."/>
            <person name="Chen W.-J."/>
            <person name="Guiguen Y."/>
        </authorList>
    </citation>
    <scope>NUCLEOTIDE SEQUENCE</scope>
    <source>
        <strain evidence="3">YG-15Mar2019-1</strain>
        <tissue evidence="3">Brain</tissue>
    </source>
</reference>
<proteinExistence type="predicted"/>
<feature type="coiled-coil region" evidence="1">
    <location>
        <begin position="2"/>
        <end position="55"/>
    </location>
</feature>
<sequence length="331" mass="38020">MTKQQESEMQKVKEKSERLVAEIGVQFEKMHEFLRKREEEVRRDLENKERNTTETMLKNLGTMERRLMDRRETEVILQSAMDIAKADYFLQWWIEKGSHVIEVLKKKNLSFLQQLKTTVYRSVARDHQVTPNFLSLGPYETHLQFCVWKEMQQVVTTVPECLTMKDDSDPNLKVSADGRSVWQVDRKGGLMLWSTEGNRGSAVSKERFQHGQHYWEVDVGGKLDWALGVKALGESNAARSPKGEKQLLLMHDKGYIFRDEGVETPISLGVKPRKIGLYLDCERQQLSFYNADSVSLIHSSKCAVTEDLAVCLSPGVYLDGRNAGPLTLCQY</sequence>
<dbReference type="EMBL" id="JAFDVH010000010">
    <property type="protein sequence ID" value="KAG7469424.1"/>
    <property type="molecule type" value="Genomic_DNA"/>
</dbReference>
<organism evidence="3 4">
    <name type="scientific">Megalops atlanticus</name>
    <name type="common">Tarpon</name>
    <name type="synonym">Clupea gigantea</name>
    <dbReference type="NCBI Taxonomy" id="7932"/>
    <lineage>
        <taxon>Eukaryota</taxon>
        <taxon>Metazoa</taxon>
        <taxon>Chordata</taxon>
        <taxon>Craniata</taxon>
        <taxon>Vertebrata</taxon>
        <taxon>Euteleostomi</taxon>
        <taxon>Actinopterygii</taxon>
        <taxon>Neopterygii</taxon>
        <taxon>Teleostei</taxon>
        <taxon>Elopiformes</taxon>
        <taxon>Megalopidae</taxon>
        <taxon>Megalops</taxon>
    </lineage>
</organism>
<protein>
    <recommendedName>
        <fullName evidence="2">B30.2/SPRY domain-containing protein</fullName>
    </recommendedName>
</protein>
<feature type="domain" description="B30.2/SPRY" evidence="2">
    <location>
        <begin position="141"/>
        <end position="331"/>
    </location>
</feature>
<comment type="caution">
    <text evidence="3">The sequence shown here is derived from an EMBL/GenBank/DDBJ whole genome shotgun (WGS) entry which is preliminary data.</text>
</comment>
<dbReference type="Proteomes" id="UP001046870">
    <property type="component" value="Chromosome 10"/>
</dbReference>
<dbReference type="InterPro" id="IPR013320">
    <property type="entry name" value="ConA-like_dom_sf"/>
</dbReference>
<evidence type="ECO:0000259" key="2">
    <source>
        <dbReference type="PROSITE" id="PS50188"/>
    </source>
</evidence>
<dbReference type="PANTHER" id="PTHR24103">
    <property type="entry name" value="E3 UBIQUITIN-PROTEIN LIGASE TRIM"/>
    <property type="match status" value="1"/>
</dbReference>
<dbReference type="InterPro" id="IPR001870">
    <property type="entry name" value="B30.2/SPRY"/>
</dbReference>
<keyword evidence="1" id="KW-0175">Coiled coil</keyword>
<dbReference type="Gene3D" id="2.60.120.920">
    <property type="match status" value="1"/>
</dbReference>
<dbReference type="InterPro" id="IPR050143">
    <property type="entry name" value="TRIM/RBCC"/>
</dbReference>
<dbReference type="InterPro" id="IPR003879">
    <property type="entry name" value="Butyrophylin_SPRY"/>
</dbReference>
<dbReference type="InterPro" id="IPR043136">
    <property type="entry name" value="B30.2/SPRY_sf"/>
</dbReference>
<evidence type="ECO:0000313" key="4">
    <source>
        <dbReference type="Proteomes" id="UP001046870"/>
    </source>
</evidence>
<accession>A0A9D3PZR3</accession>
<dbReference type="OrthoDB" id="654191at2759"/>
<dbReference type="SUPFAM" id="SSF49899">
    <property type="entry name" value="Concanavalin A-like lectins/glucanases"/>
    <property type="match status" value="1"/>
</dbReference>
<dbReference type="InterPro" id="IPR003877">
    <property type="entry name" value="SPRY_dom"/>
</dbReference>
<keyword evidence="4" id="KW-1185">Reference proteome</keyword>
<evidence type="ECO:0000313" key="3">
    <source>
        <dbReference type="EMBL" id="KAG7469424.1"/>
    </source>
</evidence>
<evidence type="ECO:0000256" key="1">
    <source>
        <dbReference type="SAM" id="Coils"/>
    </source>
</evidence>
<name>A0A9D3PZR3_MEGAT</name>